<keyword evidence="9" id="KW-1185">Reference proteome</keyword>
<dbReference type="FunFam" id="4.10.280.10:FF:000010">
    <property type="entry name" value="Scleraxis bHLH transcription factor"/>
    <property type="match status" value="1"/>
</dbReference>
<evidence type="ECO:0000313" key="8">
    <source>
        <dbReference type="EMBL" id="KAK2193942.1"/>
    </source>
</evidence>
<keyword evidence="2" id="KW-0805">Transcription regulation</keyword>
<dbReference type="InterPro" id="IPR011598">
    <property type="entry name" value="bHLH_dom"/>
</dbReference>
<dbReference type="GO" id="GO:0000981">
    <property type="term" value="F:DNA-binding transcription factor activity, RNA polymerase II-specific"/>
    <property type="evidence" value="ECO:0007669"/>
    <property type="project" value="TreeGrafter"/>
</dbReference>
<evidence type="ECO:0000313" key="9">
    <source>
        <dbReference type="Proteomes" id="UP001209878"/>
    </source>
</evidence>
<feature type="compositionally biased region" description="Polar residues" evidence="6">
    <location>
        <begin position="131"/>
        <end position="142"/>
    </location>
</feature>
<dbReference type="PROSITE" id="PS50888">
    <property type="entry name" value="BHLH"/>
    <property type="match status" value="1"/>
</dbReference>
<protein>
    <recommendedName>
        <fullName evidence="7">BHLH domain-containing protein</fullName>
    </recommendedName>
</protein>
<dbReference type="Pfam" id="PF00010">
    <property type="entry name" value="HLH"/>
    <property type="match status" value="1"/>
</dbReference>
<reference evidence="8" key="1">
    <citation type="journal article" date="2023" name="Mol. Biol. Evol.">
        <title>Third-Generation Sequencing Reveals the Adaptive Role of the Epigenome in Three Deep-Sea Polychaetes.</title>
        <authorList>
            <person name="Perez M."/>
            <person name="Aroh O."/>
            <person name="Sun Y."/>
            <person name="Lan Y."/>
            <person name="Juniper S.K."/>
            <person name="Young C.R."/>
            <person name="Angers B."/>
            <person name="Qian P.Y."/>
        </authorList>
    </citation>
    <scope>NUCLEOTIDE SEQUENCE</scope>
    <source>
        <strain evidence="8">R07B-5</strain>
    </source>
</reference>
<accession>A0AAD9PFP3</accession>
<name>A0AAD9PFP3_RIDPI</name>
<keyword evidence="5" id="KW-0539">Nucleus</keyword>
<dbReference type="GO" id="GO:0046983">
    <property type="term" value="F:protein dimerization activity"/>
    <property type="evidence" value="ECO:0007669"/>
    <property type="project" value="InterPro"/>
</dbReference>
<dbReference type="InterPro" id="IPR050283">
    <property type="entry name" value="E-box_TF_Regulators"/>
</dbReference>
<dbReference type="AlphaFoldDB" id="A0AAD9PFP3"/>
<dbReference type="GO" id="GO:0000977">
    <property type="term" value="F:RNA polymerase II transcription regulatory region sequence-specific DNA binding"/>
    <property type="evidence" value="ECO:0007669"/>
    <property type="project" value="TreeGrafter"/>
</dbReference>
<sequence length="142" mass="15721">MGRRRRLHAPDEDDDGAGSFHSDKPLQRNAANDRERMRMRVLSKAFSRLKTMLPWVPPDTKLSKLDTLRLATCYIAHLQKILDDDSAASEASVSVTPVNIDNSTAEYANPLKLTWPFAFSGRMPGSPEQPPVTQASPNTTAS</sequence>
<dbReference type="PANTHER" id="PTHR23349">
    <property type="entry name" value="BASIC HELIX-LOOP-HELIX TRANSCRIPTION FACTOR, TWIST"/>
    <property type="match status" value="1"/>
</dbReference>
<keyword evidence="4" id="KW-0804">Transcription</keyword>
<evidence type="ECO:0000256" key="2">
    <source>
        <dbReference type="ARBA" id="ARBA00023015"/>
    </source>
</evidence>
<keyword evidence="3" id="KW-0238">DNA-binding</keyword>
<comment type="subcellular location">
    <subcellularLocation>
        <location evidence="1">Nucleus</location>
    </subcellularLocation>
</comment>
<organism evidence="8 9">
    <name type="scientific">Ridgeia piscesae</name>
    <name type="common">Tubeworm</name>
    <dbReference type="NCBI Taxonomy" id="27915"/>
    <lineage>
        <taxon>Eukaryota</taxon>
        <taxon>Metazoa</taxon>
        <taxon>Spiralia</taxon>
        <taxon>Lophotrochozoa</taxon>
        <taxon>Annelida</taxon>
        <taxon>Polychaeta</taxon>
        <taxon>Sedentaria</taxon>
        <taxon>Canalipalpata</taxon>
        <taxon>Sabellida</taxon>
        <taxon>Siboglinidae</taxon>
        <taxon>Ridgeia</taxon>
    </lineage>
</organism>
<dbReference type="Gene3D" id="4.10.280.10">
    <property type="entry name" value="Helix-loop-helix DNA-binding domain"/>
    <property type="match status" value="1"/>
</dbReference>
<dbReference type="Proteomes" id="UP001209878">
    <property type="component" value="Unassembled WGS sequence"/>
</dbReference>
<proteinExistence type="predicted"/>
<feature type="compositionally biased region" description="Basic and acidic residues" evidence="6">
    <location>
        <begin position="21"/>
        <end position="36"/>
    </location>
</feature>
<evidence type="ECO:0000256" key="6">
    <source>
        <dbReference type="SAM" id="MobiDB-lite"/>
    </source>
</evidence>
<evidence type="ECO:0000256" key="4">
    <source>
        <dbReference type="ARBA" id="ARBA00023163"/>
    </source>
</evidence>
<dbReference type="EMBL" id="JAODUO010000004">
    <property type="protein sequence ID" value="KAK2193942.1"/>
    <property type="molecule type" value="Genomic_DNA"/>
</dbReference>
<dbReference type="GO" id="GO:0032502">
    <property type="term" value="P:developmental process"/>
    <property type="evidence" value="ECO:0007669"/>
    <property type="project" value="TreeGrafter"/>
</dbReference>
<feature type="region of interest" description="Disordered" evidence="6">
    <location>
        <begin position="122"/>
        <end position="142"/>
    </location>
</feature>
<dbReference type="GO" id="GO:0005634">
    <property type="term" value="C:nucleus"/>
    <property type="evidence" value="ECO:0007669"/>
    <property type="project" value="UniProtKB-SubCell"/>
</dbReference>
<comment type="caution">
    <text evidence="8">The sequence shown here is derived from an EMBL/GenBank/DDBJ whole genome shotgun (WGS) entry which is preliminary data.</text>
</comment>
<feature type="region of interest" description="Disordered" evidence="6">
    <location>
        <begin position="1"/>
        <end position="36"/>
    </location>
</feature>
<gene>
    <name evidence="8" type="ORF">NP493_4g03011</name>
</gene>
<evidence type="ECO:0000256" key="1">
    <source>
        <dbReference type="ARBA" id="ARBA00004123"/>
    </source>
</evidence>
<dbReference type="SUPFAM" id="SSF47459">
    <property type="entry name" value="HLH, helix-loop-helix DNA-binding domain"/>
    <property type="match status" value="1"/>
</dbReference>
<evidence type="ECO:0000256" key="5">
    <source>
        <dbReference type="ARBA" id="ARBA00023242"/>
    </source>
</evidence>
<evidence type="ECO:0000259" key="7">
    <source>
        <dbReference type="PROSITE" id="PS50888"/>
    </source>
</evidence>
<evidence type="ECO:0000256" key="3">
    <source>
        <dbReference type="ARBA" id="ARBA00023125"/>
    </source>
</evidence>
<feature type="domain" description="BHLH" evidence="7">
    <location>
        <begin position="26"/>
        <end position="78"/>
    </location>
</feature>
<dbReference type="SMART" id="SM00353">
    <property type="entry name" value="HLH"/>
    <property type="match status" value="1"/>
</dbReference>
<dbReference type="CDD" id="cd11423">
    <property type="entry name" value="bHLH_TS_musculin_like"/>
    <property type="match status" value="1"/>
</dbReference>
<dbReference type="InterPro" id="IPR036638">
    <property type="entry name" value="HLH_DNA-bd_sf"/>
</dbReference>
<dbReference type="PANTHER" id="PTHR23349:SF72">
    <property type="entry name" value="HLH54F"/>
    <property type="match status" value="1"/>
</dbReference>